<feature type="transmembrane region" description="Helical" evidence="2">
    <location>
        <begin position="12"/>
        <end position="38"/>
    </location>
</feature>
<accession>A0A0A8K6H6</accession>
<dbReference type="EMBL" id="AP014648">
    <property type="protein sequence ID" value="BAQ18142.1"/>
    <property type="molecule type" value="Genomic_DNA"/>
</dbReference>
<feature type="region of interest" description="Disordered" evidence="1">
    <location>
        <begin position="208"/>
        <end position="235"/>
    </location>
</feature>
<dbReference type="HOGENOM" id="CLU_068050_2_0_5"/>
<dbReference type="Proteomes" id="UP000031643">
    <property type="component" value="Chromosome"/>
</dbReference>
<name>A0A0A8K6H6_9HYPH</name>
<dbReference type="PANTHER" id="PTHR31876:SF26">
    <property type="entry name" value="PROTEIN LIKE COV 2"/>
    <property type="match status" value="1"/>
</dbReference>
<evidence type="ECO:0000256" key="2">
    <source>
        <dbReference type="SAM" id="Phobius"/>
    </source>
</evidence>
<keyword evidence="2" id="KW-0472">Membrane</keyword>
<keyword evidence="2" id="KW-1133">Transmembrane helix</keyword>
<protein>
    <submittedName>
        <fullName evidence="3">Uncharacterized protein</fullName>
    </submittedName>
</protein>
<proteinExistence type="predicted"/>
<keyword evidence="2" id="KW-0812">Transmembrane</keyword>
<dbReference type="KEGG" id="mcg:GL4_2708"/>
<sequence>MGRIFRVFLSGALALLPIVVTVLITAWLGSLVATYAGPGSFLGNLITHLGLNLSGSSLVAYFIGLGIILAVIFLLGLAVESGLRNWISNSFDWFMMRIPLVSNVYDISKRFVAMMDRGDGEDSLKGMSPVWCFFGGEGSAATLALMPSHEPVAIGERTYVPVLVPFAPVPFGGALIYVPEEWVKPADGGVERLVNVYLSMGVTPPKGLPAENVTVDSETGEAANEAAPRKHPAKT</sequence>
<keyword evidence="4" id="KW-1185">Reference proteome</keyword>
<gene>
    <name evidence="3" type="ORF">GL4_2708</name>
</gene>
<dbReference type="OrthoDB" id="5973229at2"/>
<dbReference type="PANTHER" id="PTHR31876">
    <property type="entry name" value="COV-LIKE PROTEIN 1"/>
    <property type="match status" value="1"/>
</dbReference>
<organism evidence="3 4">
    <name type="scientific">Methyloceanibacter caenitepidi</name>
    <dbReference type="NCBI Taxonomy" id="1384459"/>
    <lineage>
        <taxon>Bacteria</taxon>
        <taxon>Pseudomonadati</taxon>
        <taxon>Pseudomonadota</taxon>
        <taxon>Alphaproteobacteria</taxon>
        <taxon>Hyphomicrobiales</taxon>
        <taxon>Hyphomicrobiaceae</taxon>
        <taxon>Methyloceanibacter</taxon>
    </lineage>
</organism>
<evidence type="ECO:0000313" key="4">
    <source>
        <dbReference type="Proteomes" id="UP000031643"/>
    </source>
</evidence>
<dbReference type="Pfam" id="PF04367">
    <property type="entry name" value="DUF502"/>
    <property type="match status" value="1"/>
</dbReference>
<dbReference type="RefSeq" id="WP_082025801.1">
    <property type="nucleotide sequence ID" value="NZ_AP014648.1"/>
</dbReference>
<evidence type="ECO:0000313" key="3">
    <source>
        <dbReference type="EMBL" id="BAQ18142.1"/>
    </source>
</evidence>
<feature type="transmembrane region" description="Helical" evidence="2">
    <location>
        <begin position="58"/>
        <end position="79"/>
    </location>
</feature>
<evidence type="ECO:0000256" key="1">
    <source>
        <dbReference type="SAM" id="MobiDB-lite"/>
    </source>
</evidence>
<dbReference type="InterPro" id="IPR007462">
    <property type="entry name" value="COV1-like"/>
</dbReference>
<reference evidence="3 4" key="1">
    <citation type="submission" date="2014-09" db="EMBL/GenBank/DDBJ databases">
        <title>Genome sequencing of Methyloceanibacter caenitepidi Gela4.</title>
        <authorList>
            <person name="Takeuchi M."/>
            <person name="Susumu S."/>
            <person name="Kamagata Y."/>
            <person name="Oshima K."/>
            <person name="Hattori M."/>
            <person name="Iwasaki W."/>
        </authorList>
    </citation>
    <scope>NUCLEOTIDE SEQUENCE [LARGE SCALE GENOMIC DNA]</scope>
    <source>
        <strain evidence="3 4">Gela4</strain>
    </source>
</reference>
<dbReference type="AlphaFoldDB" id="A0A0A8K6H6"/>